<accession>A0AAV0JDC7</accession>
<comment type="caution">
    <text evidence="2">The sequence shown here is derived from an EMBL/GenBank/DDBJ whole genome shotgun (WGS) entry which is preliminary data.</text>
</comment>
<gene>
    <name evidence="2" type="ORF">LITE_LOCUS13247</name>
</gene>
<name>A0AAV0JDC7_9ROSI</name>
<feature type="region of interest" description="Disordered" evidence="1">
    <location>
        <begin position="1"/>
        <end position="33"/>
    </location>
</feature>
<reference evidence="2" key="1">
    <citation type="submission" date="2022-08" db="EMBL/GenBank/DDBJ databases">
        <authorList>
            <person name="Gutierrez-Valencia J."/>
        </authorList>
    </citation>
    <scope>NUCLEOTIDE SEQUENCE</scope>
</reference>
<evidence type="ECO:0000313" key="2">
    <source>
        <dbReference type="EMBL" id="CAI0406541.1"/>
    </source>
</evidence>
<sequence length="52" mass="6091">MKKAGREAAKAMDELEKRRGEREEAGERRRRAEEKLAQCNASWKLFKGKLGW</sequence>
<keyword evidence="3" id="KW-1185">Reference proteome</keyword>
<dbReference type="Proteomes" id="UP001154282">
    <property type="component" value="Unassembled WGS sequence"/>
</dbReference>
<evidence type="ECO:0000313" key="3">
    <source>
        <dbReference type="Proteomes" id="UP001154282"/>
    </source>
</evidence>
<dbReference type="AlphaFoldDB" id="A0AAV0JDC7"/>
<evidence type="ECO:0000256" key="1">
    <source>
        <dbReference type="SAM" id="MobiDB-lite"/>
    </source>
</evidence>
<protein>
    <submittedName>
        <fullName evidence="2">Uncharacterized protein</fullName>
    </submittedName>
</protein>
<organism evidence="2 3">
    <name type="scientific">Linum tenue</name>
    <dbReference type="NCBI Taxonomy" id="586396"/>
    <lineage>
        <taxon>Eukaryota</taxon>
        <taxon>Viridiplantae</taxon>
        <taxon>Streptophyta</taxon>
        <taxon>Embryophyta</taxon>
        <taxon>Tracheophyta</taxon>
        <taxon>Spermatophyta</taxon>
        <taxon>Magnoliopsida</taxon>
        <taxon>eudicotyledons</taxon>
        <taxon>Gunneridae</taxon>
        <taxon>Pentapetalae</taxon>
        <taxon>rosids</taxon>
        <taxon>fabids</taxon>
        <taxon>Malpighiales</taxon>
        <taxon>Linaceae</taxon>
        <taxon>Linum</taxon>
    </lineage>
</organism>
<dbReference type="EMBL" id="CAMGYJ010000004">
    <property type="protein sequence ID" value="CAI0406541.1"/>
    <property type="molecule type" value="Genomic_DNA"/>
</dbReference>
<proteinExistence type="predicted"/>